<comment type="similarity">
    <text evidence="2 6">Belongs to the ABC-3 integral membrane protein family.</text>
</comment>
<proteinExistence type="inferred from homology"/>
<feature type="transmembrane region" description="Helical" evidence="7">
    <location>
        <begin position="32"/>
        <end position="54"/>
    </location>
</feature>
<evidence type="ECO:0000313" key="8">
    <source>
        <dbReference type="EMBL" id="KRG18637.1"/>
    </source>
</evidence>
<dbReference type="EMBL" id="LKAJ01000019">
    <property type="protein sequence ID" value="KRG18637.1"/>
    <property type="molecule type" value="Genomic_DNA"/>
</dbReference>
<evidence type="ECO:0000256" key="1">
    <source>
        <dbReference type="ARBA" id="ARBA00004141"/>
    </source>
</evidence>
<feature type="transmembrane region" description="Helical" evidence="7">
    <location>
        <begin position="224"/>
        <end position="242"/>
    </location>
</feature>
<feature type="transmembrane region" description="Helical" evidence="7">
    <location>
        <begin position="60"/>
        <end position="81"/>
    </location>
</feature>
<evidence type="ECO:0000256" key="4">
    <source>
        <dbReference type="ARBA" id="ARBA00022989"/>
    </source>
</evidence>
<keyword evidence="5 7" id="KW-0472">Membrane</keyword>
<evidence type="ECO:0000256" key="3">
    <source>
        <dbReference type="ARBA" id="ARBA00022692"/>
    </source>
</evidence>
<dbReference type="Pfam" id="PF00950">
    <property type="entry name" value="ABC-3"/>
    <property type="match status" value="1"/>
</dbReference>
<evidence type="ECO:0000256" key="2">
    <source>
        <dbReference type="ARBA" id="ARBA00008034"/>
    </source>
</evidence>
<gene>
    <name evidence="8" type="primary">znuB_2</name>
    <name evidence="9" type="ORF">HT99x_000815</name>
    <name evidence="8" type="ORF">HT99x_02923</name>
</gene>
<accession>A0A0Q9YDQ7</accession>
<dbReference type="GO" id="GO:0043190">
    <property type="term" value="C:ATP-binding cassette (ABC) transporter complex"/>
    <property type="evidence" value="ECO:0007669"/>
    <property type="project" value="InterPro"/>
</dbReference>
<evidence type="ECO:0000256" key="7">
    <source>
        <dbReference type="SAM" id="Phobius"/>
    </source>
</evidence>
<feature type="transmembrane region" description="Helical" evidence="7">
    <location>
        <begin position="93"/>
        <end position="112"/>
    </location>
</feature>
<keyword evidence="3 6" id="KW-0812">Transmembrane</keyword>
<feature type="transmembrane region" description="Helical" evidence="7">
    <location>
        <begin position="157"/>
        <end position="185"/>
    </location>
</feature>
<sequence length="249" mass="27461">MDNLTLWLPAWLAGCLVMLTHVPLGQRVLQQGVIFLDLAIAQAAGLGVIIAYALELNTQIYAIQAIALISALIMAFIFQLLEKYQSHHLEAWIGCSFVITASIGLWILSGSAHAGEHLREILMGQILWVTPYQLSITLLFYLFASILLWFNRQHFYLIFAICITATVQLVGIYLVFATLIMPALATAHLSSVSNKLWRGYGLCLFAYTSGILLSQCFDAPASPMIIISMAAGTIGLLSIHYFKRRIAGV</sequence>
<comment type="caution">
    <text evidence="8">The sequence shown here is derived from an EMBL/GenBank/DDBJ whole genome shotgun (WGS) entry which is preliminary data.</text>
</comment>
<reference evidence="8" key="1">
    <citation type="submission" date="2015-09" db="EMBL/GenBank/DDBJ databases">
        <title>Draft Genome Sequences of Two Novel Amoeba-resistant Intranuclear Bacteria, Candidatus Berkiella cookevillensis and Candidatus Berkiella aquae.</title>
        <authorList>
            <person name="Mehari Y.T."/>
            <person name="Arivett B.A."/>
            <person name="Farone A.L."/>
            <person name="Gunderson J.H."/>
            <person name="Farone M.B."/>
        </authorList>
    </citation>
    <scope>NUCLEOTIDE SEQUENCE [LARGE SCALE GENOMIC DNA]</scope>
    <source>
        <strain evidence="8">HT99</strain>
    </source>
</reference>
<keyword evidence="4 7" id="KW-1133">Transmembrane helix</keyword>
<evidence type="ECO:0000256" key="5">
    <source>
        <dbReference type="ARBA" id="ARBA00023136"/>
    </source>
</evidence>
<dbReference type="STRING" id="295108.HT99x_02923"/>
<reference evidence="9" key="3">
    <citation type="submission" date="2021-06" db="EMBL/GenBank/DDBJ databases">
        <title>Genomic Description and Analysis of Intracellular Bacteria, Candidatus Berkiella cookevillensis and Candidatus Berkiella aquae.</title>
        <authorList>
            <person name="Kidane D.T."/>
            <person name="Mehari Y.T."/>
            <person name="Rice F.C."/>
            <person name="Arivett B.A."/>
            <person name="Farone A.L."/>
            <person name="Berk S.G."/>
            <person name="Farone M.B."/>
        </authorList>
    </citation>
    <scope>NUCLEOTIDE SEQUENCE</scope>
    <source>
        <strain evidence="9">HT99</strain>
    </source>
</reference>
<dbReference type="InterPro" id="IPR001626">
    <property type="entry name" value="ABC_TroCD"/>
</dbReference>
<dbReference type="RefSeq" id="WP_158003423.1">
    <property type="nucleotide sequence ID" value="NZ_LKAJ02000001.1"/>
</dbReference>
<feature type="transmembrane region" description="Helical" evidence="7">
    <location>
        <begin position="6"/>
        <end position="25"/>
    </location>
</feature>
<dbReference type="EMBL" id="LKAJ02000001">
    <property type="protein sequence ID" value="MCS5709959.1"/>
    <property type="molecule type" value="Genomic_DNA"/>
</dbReference>
<evidence type="ECO:0000313" key="9">
    <source>
        <dbReference type="EMBL" id="MCS5709959.1"/>
    </source>
</evidence>
<keyword evidence="10" id="KW-1185">Reference proteome</keyword>
<dbReference type="Proteomes" id="UP000051497">
    <property type="component" value="Unassembled WGS sequence"/>
</dbReference>
<evidence type="ECO:0000313" key="10">
    <source>
        <dbReference type="Proteomes" id="UP000051497"/>
    </source>
</evidence>
<dbReference type="OrthoDB" id="14209at2"/>
<dbReference type="GO" id="GO:0010043">
    <property type="term" value="P:response to zinc ion"/>
    <property type="evidence" value="ECO:0007669"/>
    <property type="project" value="TreeGrafter"/>
</dbReference>
<organism evidence="8">
    <name type="scientific">Candidatus Berkiella aquae</name>
    <dbReference type="NCBI Taxonomy" id="295108"/>
    <lineage>
        <taxon>Bacteria</taxon>
        <taxon>Pseudomonadati</taxon>
        <taxon>Pseudomonadota</taxon>
        <taxon>Gammaproteobacteria</taxon>
        <taxon>Candidatus Berkiellales</taxon>
        <taxon>Candidatus Berkiellaceae</taxon>
        <taxon>Candidatus Berkiella</taxon>
    </lineage>
</organism>
<dbReference type="GO" id="GO:0055085">
    <property type="term" value="P:transmembrane transport"/>
    <property type="evidence" value="ECO:0007669"/>
    <property type="project" value="InterPro"/>
</dbReference>
<keyword evidence="6" id="KW-0813">Transport</keyword>
<dbReference type="PANTHER" id="PTHR30477:SF19">
    <property type="entry name" value="METAL ABC TRANSPORTER PERMEASE"/>
    <property type="match status" value="1"/>
</dbReference>
<reference evidence="9" key="2">
    <citation type="journal article" date="2016" name="Genome Announc.">
        <title>Draft Genome Sequences of Two Novel Amoeba-Resistant Intranuclear Bacteria, 'Candidatus Berkiella cookevillensis' and 'Candidatus Berkiella aquae'.</title>
        <authorList>
            <person name="Mehari Y.T."/>
            <person name="Arivett B.A."/>
            <person name="Farone A.L."/>
            <person name="Gunderson J.H."/>
            <person name="Farone M.B."/>
        </authorList>
    </citation>
    <scope>NUCLEOTIDE SEQUENCE</scope>
    <source>
        <strain evidence="9">HT99</strain>
    </source>
</reference>
<protein>
    <submittedName>
        <fullName evidence="8">High-affinity zinc uptake system membrane protein ZnuB</fullName>
    </submittedName>
    <submittedName>
        <fullName evidence="9">Metal ABC transporter permease</fullName>
    </submittedName>
</protein>
<evidence type="ECO:0000256" key="6">
    <source>
        <dbReference type="RuleBase" id="RU003943"/>
    </source>
</evidence>
<name>A0A0Q9YDQ7_9GAMM</name>
<dbReference type="PANTHER" id="PTHR30477">
    <property type="entry name" value="ABC-TRANSPORTER METAL-BINDING PROTEIN"/>
    <property type="match status" value="1"/>
</dbReference>
<dbReference type="AlphaFoldDB" id="A0A0Q9YDQ7"/>
<comment type="subcellular location">
    <subcellularLocation>
        <location evidence="6">Cell membrane</location>
        <topology evidence="6">Multi-pass membrane protein</topology>
    </subcellularLocation>
    <subcellularLocation>
        <location evidence="1">Membrane</location>
        <topology evidence="1">Multi-pass membrane protein</topology>
    </subcellularLocation>
</comment>
<dbReference type="InterPro" id="IPR037294">
    <property type="entry name" value="ABC_BtuC-like"/>
</dbReference>
<dbReference type="SUPFAM" id="SSF81345">
    <property type="entry name" value="ABC transporter involved in vitamin B12 uptake, BtuC"/>
    <property type="match status" value="1"/>
</dbReference>
<feature type="transmembrane region" description="Helical" evidence="7">
    <location>
        <begin position="132"/>
        <end position="150"/>
    </location>
</feature>